<dbReference type="PANTHER" id="PTHR30485:SF1">
    <property type="entry name" value="CYTOCHROME YDHU-RELATED"/>
    <property type="match status" value="1"/>
</dbReference>
<accession>A0ABW8JUF7</accession>
<dbReference type="InterPro" id="IPR011577">
    <property type="entry name" value="Cyt_b561_bac/Ni-Hgenase"/>
</dbReference>
<evidence type="ECO:0000313" key="9">
    <source>
        <dbReference type="EMBL" id="MFK2903851.1"/>
    </source>
</evidence>
<feature type="domain" description="Cytochrome b561 bacterial/Ni-hydrogenase" evidence="8">
    <location>
        <begin position="35"/>
        <end position="287"/>
    </location>
</feature>
<keyword evidence="5 7" id="KW-0472">Membrane</keyword>
<keyword evidence="2" id="KW-1003">Cell membrane</keyword>
<sequence length="309" mass="34305">MSAHLESTAEPAPPVVAADAATAGTHTPRSRLVYRHTWPIRIMHWVNVIALSIMFFSGLQIFNAHPSLSWGNRSDSGKEILSMGARTEPNGQLIGVTRLGQHEFITTGLFGVSNGPDGTPQVRGFPSWLTVPGSRWLAMGRQWHFFFAWIFVLNGLCYLGYSIAKKHLQRDLIPTRADWRGIGRSIVDHLKFKHPHGEEALRYNILQRLAYLTVIFVFGIGVVLMGLAMSPRMDAVLSPLVEAVGGRQSARTIHFIIAWGFVAFVLIHVFEVLISGAFNQLRGMLTGWYKVDLTPPADTIAADAEKDHD</sequence>
<feature type="transmembrane region" description="Helical" evidence="7">
    <location>
        <begin position="209"/>
        <end position="233"/>
    </location>
</feature>
<dbReference type="Gene3D" id="1.20.950.20">
    <property type="entry name" value="Transmembrane di-heme cytochromes, Chain C"/>
    <property type="match status" value="1"/>
</dbReference>
<evidence type="ECO:0000256" key="6">
    <source>
        <dbReference type="SAM" id="MobiDB-lite"/>
    </source>
</evidence>
<feature type="region of interest" description="Disordered" evidence="6">
    <location>
        <begin position="1"/>
        <end position="23"/>
    </location>
</feature>
<keyword evidence="4 7" id="KW-1133">Transmembrane helix</keyword>
<reference evidence="9 10" key="1">
    <citation type="submission" date="2020-10" db="EMBL/GenBank/DDBJ databases">
        <title>Phylogeny of dyella-like bacteria.</title>
        <authorList>
            <person name="Fu J."/>
        </authorList>
    </citation>
    <scope>NUCLEOTIDE SEQUENCE [LARGE SCALE GENOMIC DNA]</scope>
    <source>
        <strain evidence="9 10">Gsoil3046</strain>
    </source>
</reference>
<evidence type="ECO:0000256" key="2">
    <source>
        <dbReference type="ARBA" id="ARBA00022475"/>
    </source>
</evidence>
<evidence type="ECO:0000256" key="1">
    <source>
        <dbReference type="ARBA" id="ARBA00004651"/>
    </source>
</evidence>
<gene>
    <name evidence="9" type="ORF">ISP17_07740</name>
</gene>
<comment type="caution">
    <text evidence="9">The sequence shown here is derived from an EMBL/GenBank/DDBJ whole genome shotgun (WGS) entry which is preliminary data.</text>
</comment>
<dbReference type="RefSeq" id="WP_404631771.1">
    <property type="nucleotide sequence ID" value="NZ_JADIKM010000002.1"/>
</dbReference>
<evidence type="ECO:0000259" key="8">
    <source>
        <dbReference type="Pfam" id="PF01292"/>
    </source>
</evidence>
<feature type="transmembrane region" description="Helical" evidence="7">
    <location>
        <begin position="253"/>
        <end position="274"/>
    </location>
</feature>
<dbReference type="PANTHER" id="PTHR30485">
    <property type="entry name" value="NI/FE-HYDROGENASE 1 B-TYPE CYTOCHROME SUBUNIT"/>
    <property type="match status" value="1"/>
</dbReference>
<keyword evidence="3 7" id="KW-0812">Transmembrane</keyword>
<evidence type="ECO:0000313" key="10">
    <source>
        <dbReference type="Proteomes" id="UP001620460"/>
    </source>
</evidence>
<evidence type="ECO:0000256" key="5">
    <source>
        <dbReference type="ARBA" id="ARBA00023136"/>
    </source>
</evidence>
<organism evidence="9 10">
    <name type="scientific">Dyella ginsengisoli</name>
    <dbReference type="NCBI Taxonomy" id="363848"/>
    <lineage>
        <taxon>Bacteria</taxon>
        <taxon>Pseudomonadati</taxon>
        <taxon>Pseudomonadota</taxon>
        <taxon>Gammaproteobacteria</taxon>
        <taxon>Lysobacterales</taxon>
        <taxon>Rhodanobacteraceae</taxon>
        <taxon>Dyella</taxon>
    </lineage>
</organism>
<name>A0ABW8JUF7_9GAMM</name>
<feature type="transmembrane region" description="Helical" evidence="7">
    <location>
        <begin position="42"/>
        <end position="62"/>
    </location>
</feature>
<dbReference type="Pfam" id="PF01292">
    <property type="entry name" value="Ni_hydr_CYTB"/>
    <property type="match status" value="1"/>
</dbReference>
<dbReference type="InterPro" id="IPR051542">
    <property type="entry name" value="Hydrogenase_cytochrome"/>
</dbReference>
<keyword evidence="10" id="KW-1185">Reference proteome</keyword>
<dbReference type="SUPFAM" id="SSF81342">
    <property type="entry name" value="Transmembrane di-heme cytochromes"/>
    <property type="match status" value="1"/>
</dbReference>
<comment type="subcellular location">
    <subcellularLocation>
        <location evidence="1">Cell membrane</location>
        <topology evidence="1">Multi-pass membrane protein</topology>
    </subcellularLocation>
</comment>
<evidence type="ECO:0000256" key="4">
    <source>
        <dbReference type="ARBA" id="ARBA00022989"/>
    </source>
</evidence>
<evidence type="ECO:0000256" key="3">
    <source>
        <dbReference type="ARBA" id="ARBA00022692"/>
    </source>
</evidence>
<protein>
    <submittedName>
        <fullName evidence="9">Cytochrome b/b6 domain-containing protein</fullName>
    </submittedName>
</protein>
<dbReference type="Proteomes" id="UP001620460">
    <property type="component" value="Unassembled WGS sequence"/>
</dbReference>
<evidence type="ECO:0000256" key="7">
    <source>
        <dbReference type="SAM" id="Phobius"/>
    </source>
</evidence>
<dbReference type="InterPro" id="IPR016174">
    <property type="entry name" value="Di-haem_cyt_TM"/>
</dbReference>
<dbReference type="EMBL" id="JADIKM010000002">
    <property type="protein sequence ID" value="MFK2903851.1"/>
    <property type="molecule type" value="Genomic_DNA"/>
</dbReference>
<feature type="transmembrane region" description="Helical" evidence="7">
    <location>
        <begin position="143"/>
        <end position="161"/>
    </location>
</feature>
<proteinExistence type="predicted"/>